<dbReference type="Proteomes" id="UP000012062">
    <property type="component" value="Unassembled WGS sequence"/>
</dbReference>
<dbReference type="AlphaFoldDB" id="M5ES43"/>
<proteinExistence type="predicted"/>
<comment type="caution">
    <text evidence="2">The sequence shown here is derived from an EMBL/GenBank/DDBJ whole genome shotgun (WGS) entry which is preliminary data.</text>
</comment>
<organism evidence="2 3">
    <name type="scientific">Mesorhizobium metallidurans STM 2683</name>
    <dbReference type="NCBI Taxonomy" id="1297569"/>
    <lineage>
        <taxon>Bacteria</taxon>
        <taxon>Pseudomonadati</taxon>
        <taxon>Pseudomonadota</taxon>
        <taxon>Alphaproteobacteria</taxon>
        <taxon>Hyphomicrobiales</taxon>
        <taxon>Phyllobacteriaceae</taxon>
        <taxon>Mesorhizobium</taxon>
    </lineage>
</organism>
<reference evidence="2 3" key="1">
    <citation type="submission" date="2013-02" db="EMBL/GenBank/DDBJ databases">
        <authorList>
            <person name="Genoscope - CEA"/>
        </authorList>
    </citation>
    <scope>NUCLEOTIDE SEQUENCE [LARGE SCALE GENOMIC DNA]</scope>
    <source>
        <strain evidence="2 3">STM 2683</strain>
    </source>
</reference>
<dbReference type="EMBL" id="CAUM01000114">
    <property type="protein sequence ID" value="CCV07127.1"/>
    <property type="molecule type" value="Genomic_DNA"/>
</dbReference>
<dbReference type="STRING" id="1297569.MESS2_470007"/>
<sequence length="63" mass="7175">MPGRKNFRAAVEIGLYETTYVRFAKANPRNHETTIDAADAPDRPPFRDARKPMKDRDDGPACR</sequence>
<feature type="region of interest" description="Disordered" evidence="1">
    <location>
        <begin position="28"/>
        <end position="63"/>
    </location>
</feature>
<gene>
    <name evidence="2" type="ORF">MESS2_470007</name>
</gene>
<feature type="compositionally biased region" description="Basic and acidic residues" evidence="1">
    <location>
        <begin position="29"/>
        <end position="63"/>
    </location>
</feature>
<evidence type="ECO:0000313" key="3">
    <source>
        <dbReference type="Proteomes" id="UP000012062"/>
    </source>
</evidence>
<keyword evidence="3" id="KW-1185">Reference proteome</keyword>
<protein>
    <submittedName>
        <fullName evidence="2">Uncharacterized protein</fullName>
    </submittedName>
</protein>
<evidence type="ECO:0000256" key="1">
    <source>
        <dbReference type="SAM" id="MobiDB-lite"/>
    </source>
</evidence>
<name>M5ES43_9HYPH</name>
<evidence type="ECO:0000313" key="2">
    <source>
        <dbReference type="EMBL" id="CCV07127.1"/>
    </source>
</evidence>
<accession>M5ES43</accession>